<evidence type="ECO:0000256" key="3">
    <source>
        <dbReference type="ARBA" id="ARBA00011738"/>
    </source>
</evidence>
<dbReference type="OrthoDB" id="416585at2759"/>
<dbReference type="FunFam" id="1.10.287.70:FF:000129">
    <property type="entry name" value="Two pore calcium channel protein 1"/>
    <property type="match status" value="1"/>
</dbReference>
<comment type="similarity">
    <text evidence="2">Belongs to the calcium channel alpha-1 subunit (TC 1.A.1.11) family. Two pore calcium channel subfamily.</text>
</comment>
<organism evidence="17 18">
    <name type="scientific">Nyssa sinensis</name>
    <dbReference type="NCBI Taxonomy" id="561372"/>
    <lineage>
        <taxon>Eukaryota</taxon>
        <taxon>Viridiplantae</taxon>
        <taxon>Streptophyta</taxon>
        <taxon>Embryophyta</taxon>
        <taxon>Tracheophyta</taxon>
        <taxon>Spermatophyta</taxon>
        <taxon>Magnoliopsida</taxon>
        <taxon>eudicotyledons</taxon>
        <taxon>Gunneridae</taxon>
        <taxon>Pentapetalae</taxon>
        <taxon>asterids</taxon>
        <taxon>Cornales</taxon>
        <taxon>Nyssaceae</taxon>
        <taxon>Nyssa</taxon>
    </lineage>
</organism>
<sequence length="391" mass="45292">MNFLTFATPFALQFQKEESQPWFEKFPAFYHSPLSEKLKAFVRSPKFGYIIVFILIMNLVAVIIETMLDIENNSAQKFWQKVEFVFGWLYVLEMALKVFAFGFENYWRDGQNRFDFVITWVIVIGETTNFLSPNGLTFLSNGEWIRYLLLARVLRLIRLLMHVQRYRAFVATFLTLVPSLMPYLGTIFCVLCIYCSLGEQIFGGIVNAGNSNLEATDLADNDYLLFNFNDYPNGMVTLFNLLVMGNWQAWMQSYKELTGTCWTYAYFVSFYLITVLLLLNLVVAFVLEAFFAEMELETSEKCEDEDKEGGKDRRRYVGSKTRSQRVDVLLHHMLSAELDQTQSSGGAALQYQHFRFALLNGPCLPSGRMREMLRSSLSDYPVDWILVPVSF</sequence>
<dbReference type="GO" id="GO:0005245">
    <property type="term" value="F:voltage-gated calcium channel activity"/>
    <property type="evidence" value="ECO:0007669"/>
    <property type="project" value="InterPro"/>
</dbReference>
<keyword evidence="6" id="KW-0107">Calcium channel</keyword>
<dbReference type="GO" id="GO:0000325">
    <property type="term" value="C:plant-type vacuole"/>
    <property type="evidence" value="ECO:0007669"/>
    <property type="project" value="TreeGrafter"/>
</dbReference>
<keyword evidence="11 15" id="KW-1133">Transmembrane helix</keyword>
<feature type="transmembrane region" description="Helical" evidence="15">
    <location>
        <begin position="47"/>
        <end position="64"/>
    </location>
</feature>
<dbReference type="AlphaFoldDB" id="A0A5J5A7W2"/>
<evidence type="ECO:0000256" key="9">
    <source>
        <dbReference type="ARBA" id="ARBA00022837"/>
    </source>
</evidence>
<feature type="domain" description="Ion transport" evidence="16">
    <location>
        <begin position="46"/>
        <end position="291"/>
    </location>
</feature>
<evidence type="ECO:0000256" key="4">
    <source>
        <dbReference type="ARBA" id="ARBA00022448"/>
    </source>
</evidence>
<evidence type="ECO:0000256" key="5">
    <source>
        <dbReference type="ARBA" id="ARBA00022568"/>
    </source>
</evidence>
<keyword evidence="7 15" id="KW-0812">Transmembrane</keyword>
<evidence type="ECO:0000313" key="18">
    <source>
        <dbReference type="Proteomes" id="UP000325577"/>
    </source>
</evidence>
<evidence type="ECO:0000259" key="16">
    <source>
        <dbReference type="Pfam" id="PF00520"/>
    </source>
</evidence>
<comment type="subunit">
    <text evidence="3">Homodimer.</text>
</comment>
<feature type="transmembrane region" description="Helical" evidence="15">
    <location>
        <begin position="173"/>
        <end position="197"/>
    </location>
</feature>
<protein>
    <recommendedName>
        <fullName evidence="16">Ion transport domain-containing protein</fullName>
    </recommendedName>
</protein>
<evidence type="ECO:0000256" key="8">
    <source>
        <dbReference type="ARBA" id="ARBA00022737"/>
    </source>
</evidence>
<keyword evidence="9" id="KW-0106">Calcium</keyword>
<dbReference type="EMBL" id="CM018046">
    <property type="protein sequence ID" value="KAA8526379.1"/>
    <property type="molecule type" value="Genomic_DNA"/>
</dbReference>
<dbReference type="FunFam" id="1.20.120.350:FF:000055">
    <property type="entry name" value="Two pore calcium channel protein 1"/>
    <property type="match status" value="1"/>
</dbReference>
<reference evidence="17 18" key="1">
    <citation type="submission" date="2019-09" db="EMBL/GenBank/DDBJ databases">
        <title>A chromosome-level genome assembly of the Chinese tupelo Nyssa sinensis.</title>
        <authorList>
            <person name="Yang X."/>
            <person name="Kang M."/>
            <person name="Yang Y."/>
            <person name="Xiong H."/>
            <person name="Wang M."/>
            <person name="Zhang Z."/>
            <person name="Wang Z."/>
            <person name="Wu H."/>
            <person name="Ma T."/>
            <person name="Liu J."/>
            <person name="Xi Z."/>
        </authorList>
    </citation>
    <scope>NUCLEOTIDE SEQUENCE [LARGE SCALE GENOMIC DNA]</scope>
    <source>
        <strain evidence="17">J267</strain>
        <tissue evidence="17">Leaf</tissue>
    </source>
</reference>
<proteinExistence type="inferred from homology"/>
<dbReference type="Proteomes" id="UP000325577">
    <property type="component" value="Linkage Group LG3"/>
</dbReference>
<accession>A0A5J5A7W2</accession>
<dbReference type="Pfam" id="PF00520">
    <property type="entry name" value="Ion_trans"/>
    <property type="match status" value="1"/>
</dbReference>
<keyword evidence="5" id="KW-0109">Calcium transport</keyword>
<keyword evidence="8" id="KW-0677">Repeat</keyword>
<dbReference type="GO" id="GO:0005774">
    <property type="term" value="C:vacuolar membrane"/>
    <property type="evidence" value="ECO:0007669"/>
    <property type="project" value="TreeGrafter"/>
</dbReference>
<evidence type="ECO:0000256" key="11">
    <source>
        <dbReference type="ARBA" id="ARBA00022989"/>
    </source>
</evidence>
<dbReference type="PANTHER" id="PTHR46988:SF2">
    <property type="entry name" value="TWO PORE CALCIUM CHANNEL PROTEIN 1"/>
    <property type="match status" value="1"/>
</dbReference>
<keyword evidence="14" id="KW-0407">Ion channel</keyword>
<keyword evidence="4" id="KW-0813">Transport</keyword>
<keyword evidence="18" id="KW-1185">Reference proteome</keyword>
<feature type="transmembrane region" description="Helical" evidence="15">
    <location>
        <begin position="264"/>
        <end position="291"/>
    </location>
</feature>
<evidence type="ECO:0000256" key="10">
    <source>
        <dbReference type="ARBA" id="ARBA00022882"/>
    </source>
</evidence>
<comment type="subcellular location">
    <subcellularLocation>
        <location evidence="1">Membrane</location>
        <topology evidence="1">Multi-pass membrane protein</topology>
    </subcellularLocation>
</comment>
<dbReference type="InterPro" id="IPR044581">
    <property type="entry name" value="TPC1_plant"/>
</dbReference>
<keyword evidence="13 15" id="KW-0472">Membrane</keyword>
<evidence type="ECO:0000256" key="1">
    <source>
        <dbReference type="ARBA" id="ARBA00004141"/>
    </source>
</evidence>
<evidence type="ECO:0000256" key="15">
    <source>
        <dbReference type="SAM" id="Phobius"/>
    </source>
</evidence>
<feature type="transmembrane region" description="Helical" evidence="15">
    <location>
        <begin position="84"/>
        <end position="102"/>
    </location>
</feature>
<evidence type="ECO:0000256" key="13">
    <source>
        <dbReference type="ARBA" id="ARBA00023136"/>
    </source>
</evidence>
<dbReference type="SUPFAM" id="SSF81324">
    <property type="entry name" value="Voltage-gated potassium channels"/>
    <property type="match status" value="1"/>
</dbReference>
<dbReference type="Gene3D" id="1.10.287.70">
    <property type="match status" value="1"/>
</dbReference>
<dbReference type="InterPro" id="IPR005821">
    <property type="entry name" value="Ion_trans_dom"/>
</dbReference>
<evidence type="ECO:0000256" key="7">
    <source>
        <dbReference type="ARBA" id="ARBA00022692"/>
    </source>
</evidence>
<keyword evidence="12" id="KW-0406">Ion transport</keyword>
<dbReference type="GO" id="GO:0034702">
    <property type="term" value="C:monoatomic ion channel complex"/>
    <property type="evidence" value="ECO:0007669"/>
    <property type="project" value="UniProtKB-KW"/>
</dbReference>
<feature type="transmembrane region" description="Helical" evidence="15">
    <location>
        <begin position="114"/>
        <end position="132"/>
    </location>
</feature>
<evidence type="ECO:0000256" key="2">
    <source>
        <dbReference type="ARBA" id="ARBA00009286"/>
    </source>
</evidence>
<evidence type="ECO:0000313" key="17">
    <source>
        <dbReference type="EMBL" id="KAA8526379.1"/>
    </source>
</evidence>
<evidence type="ECO:0000256" key="6">
    <source>
        <dbReference type="ARBA" id="ARBA00022673"/>
    </source>
</evidence>
<gene>
    <name evidence="17" type="ORF">F0562_008418</name>
</gene>
<name>A0A5J5A7W2_9ASTE</name>
<keyword evidence="10" id="KW-0851">Voltage-gated channel</keyword>
<dbReference type="GO" id="GO:0019722">
    <property type="term" value="P:calcium-mediated signaling"/>
    <property type="evidence" value="ECO:0007669"/>
    <property type="project" value="UniProtKB-ARBA"/>
</dbReference>
<dbReference type="PANTHER" id="PTHR46988">
    <property type="entry name" value="TWO PORE CALCIUM CHANNEL PROTEIN 1"/>
    <property type="match status" value="1"/>
</dbReference>
<evidence type="ECO:0000256" key="14">
    <source>
        <dbReference type="ARBA" id="ARBA00023303"/>
    </source>
</evidence>
<evidence type="ECO:0000256" key="12">
    <source>
        <dbReference type="ARBA" id="ARBA00023065"/>
    </source>
</evidence>
<dbReference type="InterPro" id="IPR027359">
    <property type="entry name" value="Volt_channel_dom_sf"/>
</dbReference>
<dbReference type="Gene3D" id="1.20.120.350">
    <property type="entry name" value="Voltage-gated potassium channels. Chain C"/>
    <property type="match status" value="1"/>
</dbReference>